<evidence type="ECO:0000256" key="2">
    <source>
        <dbReference type="ARBA" id="ARBA00022729"/>
    </source>
</evidence>
<dbReference type="Proteomes" id="UP000694845">
    <property type="component" value="Unplaced"/>
</dbReference>
<dbReference type="AlphaFoldDB" id="A0A8B8A166"/>
<dbReference type="RefSeq" id="XP_022109586.1">
    <property type="nucleotide sequence ID" value="XM_022253894.1"/>
</dbReference>
<keyword evidence="1" id="KW-0433">Leucine-rich repeat</keyword>
<keyword evidence="3" id="KW-0677">Repeat</keyword>
<evidence type="ECO:0000256" key="4">
    <source>
        <dbReference type="ARBA" id="ARBA00023180"/>
    </source>
</evidence>
<keyword evidence="6" id="KW-0812">Transmembrane</keyword>
<keyword evidence="4" id="KW-0325">Glycoprotein</keyword>
<dbReference type="PANTHER" id="PTHR24373">
    <property type="entry name" value="SLIT RELATED LEUCINE-RICH REPEAT NEURONAL PROTEIN"/>
    <property type="match status" value="1"/>
</dbReference>
<reference evidence="9" key="1">
    <citation type="submission" date="2025-08" db="UniProtKB">
        <authorList>
            <consortium name="RefSeq"/>
        </authorList>
    </citation>
    <scope>IDENTIFICATION</scope>
</reference>
<dbReference type="PANTHER" id="PTHR24373:SF393">
    <property type="entry name" value="PROTEIN SLIT-LIKE PROTEIN"/>
    <property type="match status" value="1"/>
</dbReference>
<dbReference type="SMART" id="SM00369">
    <property type="entry name" value="LRR_TYP"/>
    <property type="match status" value="9"/>
</dbReference>
<organism evidence="8 9">
    <name type="scientific">Acanthaster planci</name>
    <name type="common">Crown-of-thorns starfish</name>
    <dbReference type="NCBI Taxonomy" id="133434"/>
    <lineage>
        <taxon>Eukaryota</taxon>
        <taxon>Metazoa</taxon>
        <taxon>Echinodermata</taxon>
        <taxon>Eleutherozoa</taxon>
        <taxon>Asterozoa</taxon>
        <taxon>Asteroidea</taxon>
        <taxon>Valvatacea</taxon>
        <taxon>Valvatida</taxon>
        <taxon>Acanthasteridae</taxon>
        <taxon>Acanthaster</taxon>
    </lineage>
</organism>
<dbReference type="InterPro" id="IPR032675">
    <property type="entry name" value="LRR_dom_sf"/>
</dbReference>
<gene>
    <name evidence="9" type="primary">LOC110989489</name>
</gene>
<evidence type="ECO:0000313" key="8">
    <source>
        <dbReference type="Proteomes" id="UP000694845"/>
    </source>
</evidence>
<evidence type="ECO:0000256" key="3">
    <source>
        <dbReference type="ARBA" id="ARBA00022737"/>
    </source>
</evidence>
<dbReference type="OrthoDB" id="676979at2759"/>
<keyword evidence="6" id="KW-1133">Transmembrane helix</keyword>
<keyword evidence="2 7" id="KW-0732">Signal</keyword>
<name>A0A8B8A166_ACAPL</name>
<evidence type="ECO:0000256" key="5">
    <source>
        <dbReference type="SAM" id="MobiDB-lite"/>
    </source>
</evidence>
<feature type="region of interest" description="Disordered" evidence="5">
    <location>
        <begin position="428"/>
        <end position="456"/>
    </location>
</feature>
<dbReference type="InterPro" id="IPR001611">
    <property type="entry name" value="Leu-rich_rpt"/>
</dbReference>
<keyword evidence="8" id="KW-1185">Reference proteome</keyword>
<feature type="signal peptide" evidence="7">
    <location>
        <begin position="1"/>
        <end position="21"/>
    </location>
</feature>
<feature type="transmembrane region" description="Helical" evidence="6">
    <location>
        <begin position="392"/>
        <end position="416"/>
    </location>
</feature>
<dbReference type="FunFam" id="3.80.10.10:FF:000770">
    <property type="entry name" value="Uncharacterized protein"/>
    <property type="match status" value="1"/>
</dbReference>
<protein>
    <submittedName>
        <fullName evidence="9">Chondroadherin-like protein isoform X1</fullName>
    </submittedName>
</protein>
<dbReference type="Gene3D" id="3.80.10.10">
    <property type="entry name" value="Ribonuclease Inhibitor"/>
    <property type="match status" value="2"/>
</dbReference>
<proteinExistence type="predicted"/>
<dbReference type="KEGG" id="aplc:110989489"/>
<dbReference type="InterPro" id="IPR003591">
    <property type="entry name" value="Leu-rich_rpt_typical-subtyp"/>
</dbReference>
<keyword evidence="6" id="KW-0472">Membrane</keyword>
<dbReference type="SMART" id="SM00365">
    <property type="entry name" value="LRR_SD22"/>
    <property type="match status" value="6"/>
</dbReference>
<evidence type="ECO:0000256" key="7">
    <source>
        <dbReference type="SAM" id="SignalP"/>
    </source>
</evidence>
<dbReference type="GeneID" id="110989489"/>
<feature type="chain" id="PRO_5034496601" evidence="7">
    <location>
        <begin position="22"/>
        <end position="456"/>
    </location>
</feature>
<sequence length="456" mass="51276">MDTRLGVSTVLFLLCPGIAFLQPVDPSYQCSALCEYTEWALDADCRNRDLTSIPVQCSDVETLDLRHNQIRVLPSGALEGFSNLRYLDIEMMELETIMPGAFKDNVNLLHIYVQINHLTVIQSFTFKGAPNLKQLFLNSNKIRILDPRAFAGIPQLETLFLSDNNISDISSDLFRNLTKLRYLYLENNHLSTVPEGAFAGQSNLRHLSLAGNKLTHIPNVLFEGLKHLRALKLSYNQIISVSPLPTLPRLSHVDLYNNQLTSVTNLTSILKVSKRLRRSNWTKKFTTVFLAKNPLNCDCEMEPLRIWMQVYQEEIGKHHRANATCAFPAELTDVSLCHQQAPFCPIQTSTQSSMDHAKTVTLTRLHTQPVDISVTLTRLHTQPVDISENTPLTAITIIVVCISSVVLLVLVIWTVYMKCTGGLIPHTQHNSKEGYSRSPNSDPVNITQNPTYGRGK</sequence>
<feature type="compositionally biased region" description="Polar residues" evidence="5">
    <location>
        <begin position="437"/>
        <end position="456"/>
    </location>
</feature>
<accession>A0A8B8A166</accession>
<dbReference type="SUPFAM" id="SSF52058">
    <property type="entry name" value="L domain-like"/>
    <property type="match status" value="1"/>
</dbReference>
<dbReference type="Pfam" id="PF13855">
    <property type="entry name" value="LRR_8"/>
    <property type="match status" value="2"/>
</dbReference>
<evidence type="ECO:0000256" key="1">
    <source>
        <dbReference type="ARBA" id="ARBA00022614"/>
    </source>
</evidence>
<dbReference type="InterPro" id="IPR050328">
    <property type="entry name" value="Dev_Immune_Receptor"/>
</dbReference>
<evidence type="ECO:0000256" key="6">
    <source>
        <dbReference type="SAM" id="Phobius"/>
    </source>
</evidence>
<evidence type="ECO:0000313" key="9">
    <source>
        <dbReference type="RefSeq" id="XP_022109586.1"/>
    </source>
</evidence>
<dbReference type="PROSITE" id="PS51450">
    <property type="entry name" value="LRR"/>
    <property type="match status" value="5"/>
</dbReference>